<dbReference type="AlphaFoldDB" id="A0A8J3R863"/>
<comment type="caution">
    <text evidence="1">The sequence shown here is derived from an EMBL/GenBank/DDBJ whole genome shotgun (WGS) entry which is preliminary data.</text>
</comment>
<proteinExistence type="predicted"/>
<accession>A0A8J3R863</accession>
<evidence type="ECO:0000313" key="1">
    <source>
        <dbReference type="EMBL" id="GIH69839.1"/>
    </source>
</evidence>
<dbReference type="InterPro" id="IPR013321">
    <property type="entry name" value="Arc_rbn_hlx_hlx"/>
</dbReference>
<dbReference type="Proteomes" id="UP000610966">
    <property type="component" value="Unassembled WGS sequence"/>
</dbReference>
<gene>
    <name evidence="1" type="primary">mazE6</name>
    <name evidence="1" type="ORF">Mth01_20920</name>
</gene>
<dbReference type="Gene3D" id="1.10.1220.10">
    <property type="entry name" value="Met repressor-like"/>
    <property type="match status" value="1"/>
</dbReference>
<keyword evidence="2" id="KW-1185">Reference proteome</keyword>
<protein>
    <submittedName>
        <fullName evidence="1">Antitoxin MazE6</fullName>
    </submittedName>
</protein>
<evidence type="ECO:0000313" key="2">
    <source>
        <dbReference type="Proteomes" id="UP000610966"/>
    </source>
</evidence>
<dbReference type="RefSeq" id="WP_204015099.1">
    <property type="nucleotide sequence ID" value="NZ_BOOG01000017.1"/>
</dbReference>
<dbReference type="GO" id="GO:0006355">
    <property type="term" value="P:regulation of DNA-templated transcription"/>
    <property type="evidence" value="ECO:0007669"/>
    <property type="project" value="InterPro"/>
</dbReference>
<name>A0A8J3R863_9ACTN</name>
<organism evidence="1 2">
    <name type="scientific">Sphaerimonospora thailandensis</name>
    <dbReference type="NCBI Taxonomy" id="795644"/>
    <lineage>
        <taxon>Bacteria</taxon>
        <taxon>Bacillati</taxon>
        <taxon>Actinomycetota</taxon>
        <taxon>Actinomycetes</taxon>
        <taxon>Streptosporangiales</taxon>
        <taxon>Streptosporangiaceae</taxon>
        <taxon>Sphaerimonospora</taxon>
    </lineage>
</organism>
<reference evidence="1" key="1">
    <citation type="submission" date="2021-01" db="EMBL/GenBank/DDBJ databases">
        <title>Whole genome shotgun sequence of Sphaerimonospora thailandensis NBRC 107569.</title>
        <authorList>
            <person name="Komaki H."/>
            <person name="Tamura T."/>
        </authorList>
    </citation>
    <scope>NUCLEOTIDE SEQUENCE</scope>
    <source>
        <strain evidence="1">NBRC 107569</strain>
    </source>
</reference>
<sequence length="82" mass="9100">MKTAISVPDVTYAKVERCVALLGISRSEFYTTAAQRYLEHLESRELTRQIDEALDLANDDDSAAAAVAAGRRRLALDEEDGW</sequence>
<dbReference type="EMBL" id="BOOG01000017">
    <property type="protein sequence ID" value="GIH69839.1"/>
    <property type="molecule type" value="Genomic_DNA"/>
</dbReference>